<dbReference type="Proteomes" id="UP000053841">
    <property type="component" value="Unassembled WGS sequence"/>
</dbReference>
<feature type="compositionally biased region" description="Polar residues" evidence="1">
    <location>
        <begin position="281"/>
        <end position="295"/>
    </location>
</feature>
<feature type="compositionally biased region" description="Polar residues" evidence="1">
    <location>
        <begin position="765"/>
        <end position="783"/>
    </location>
</feature>
<sequence>MAQGAQSQADAVATTRQPSLSGSQQMSGSSGVIGLPSVIDPSLFDDCFDLNQFTANDSFTNDTLNLDNLDWAATNDPDIAANGSDAKQSQYTDLLHNIQSEIGLGISNALPEQYNNLQYTTEAEYDLGDVLNSLEPVSTEPYGNVPQGSNAWDPTSWTIPEYDGATPGLSALPGGTQYMPDMSQYPMLSQVRQMYPDPSVPLYPTQPYLQFPQQQYSRQYPEYPPIPIEHYKVAKQMEAQPVKKRKRSAYSTDSEDDTHTTRRPREDELVKVISSPDASRKQSMVSEDGSLSQPVSRGVLKAGEKPKKCEDKPWVRINHTTKGETTRTARINQHAEEGHKYKSKRLPYGDWDSTHYAFEYSKNNGMHEFKKRTMSARQIHEYITQYPGDNLRIWIQPVASDSARRYASASHSHCRFEKCPMRKYTGKGTAEVGNYRVAFDEKHKTYGPGVVDPYDCVGYVHLYCMERFLDFSYICQIADVRVDQRVSMEKEPKGHFASAFGPKHHHEAAVAKKFINAARRGRLAETPEFANYPVHEEYARGAPKPHERTLVYALYDMNIKHRAKSQMKQFILQRTIRPGSFTVHRGDMEVKLVDKKIERLPAFKDFLKDGSKKDFDYSAYYDKFHPEIKERIKECMVLREQLIAEGGEESSNKRTRRPRRDSLEDSDDEIVIPSRKPKKRSRVDDSDSSGSSSPSRKSRSKKPTITFDVSSPSSPPQDLPPSSRSSSLRRKPRINYSEPHDTIPSPRTSTTSSTTPASALSPSSNIPQPALSSSAPSISTTFTPPALSPSAPLPAKDARKESCSTLFPTDDASWANFDLAPLDGTETFLTQAQIDALLNAAYRRKSSTLSVGPIGPASPLLKSPVATSPLPVTLPSVTTLPLLKSSLGARTGATLRRASFNAKPVSGCREFRVEDPPVCVAEGRELRRSRRGKGERS</sequence>
<feature type="region of interest" description="Disordered" evidence="1">
    <location>
        <begin position="1"/>
        <end position="29"/>
    </location>
</feature>
<gene>
    <name evidence="2" type="ORF">COCCADRAFT_9121</name>
</gene>
<dbReference type="HOGENOM" id="CLU_014755_0_0_1"/>
<feature type="compositionally biased region" description="Low complexity" evidence="1">
    <location>
        <begin position="742"/>
        <end position="764"/>
    </location>
</feature>
<protein>
    <submittedName>
        <fullName evidence="2">Uncharacterized protein</fullName>
    </submittedName>
</protein>
<dbReference type="GeneID" id="19153130"/>
<feature type="compositionally biased region" description="Low complexity" evidence="1">
    <location>
        <begin position="784"/>
        <end position="795"/>
    </location>
</feature>
<reference evidence="2 3" key="1">
    <citation type="journal article" date="2013" name="PLoS Genet.">
        <title>Comparative genome structure, secondary metabolite, and effector coding capacity across Cochliobolus pathogens.</title>
        <authorList>
            <person name="Condon B.J."/>
            <person name="Leng Y."/>
            <person name="Wu D."/>
            <person name="Bushley K.E."/>
            <person name="Ohm R.A."/>
            <person name="Otillar R."/>
            <person name="Martin J."/>
            <person name="Schackwitz W."/>
            <person name="Grimwood J."/>
            <person name="MohdZainudin N."/>
            <person name="Xue C."/>
            <person name="Wang R."/>
            <person name="Manning V.A."/>
            <person name="Dhillon B."/>
            <person name="Tu Z.J."/>
            <person name="Steffenson B.J."/>
            <person name="Salamov A."/>
            <person name="Sun H."/>
            <person name="Lowry S."/>
            <person name="LaButti K."/>
            <person name="Han J."/>
            <person name="Copeland A."/>
            <person name="Lindquist E."/>
            <person name="Barry K."/>
            <person name="Schmutz J."/>
            <person name="Baker S.E."/>
            <person name="Ciuffetti L.M."/>
            <person name="Grigoriev I.V."/>
            <person name="Zhong S."/>
            <person name="Turgeon B.G."/>
        </authorList>
    </citation>
    <scope>NUCLEOTIDE SEQUENCE [LARGE SCALE GENOMIC DNA]</scope>
    <source>
        <strain evidence="2 3">26-R-13</strain>
    </source>
</reference>
<dbReference type="EMBL" id="KI964807">
    <property type="protein sequence ID" value="EUC28519.1"/>
    <property type="molecule type" value="Genomic_DNA"/>
</dbReference>
<dbReference type="OrthoDB" id="5307331at2759"/>
<feature type="compositionally biased region" description="Low complexity" evidence="1">
    <location>
        <begin position="17"/>
        <end position="29"/>
    </location>
</feature>
<accession>W6Y0K8</accession>
<evidence type="ECO:0000313" key="3">
    <source>
        <dbReference type="Proteomes" id="UP000053841"/>
    </source>
</evidence>
<evidence type="ECO:0000313" key="2">
    <source>
        <dbReference type="EMBL" id="EUC28519.1"/>
    </source>
</evidence>
<feature type="region of interest" description="Disordered" evidence="1">
    <location>
        <begin position="646"/>
        <end position="796"/>
    </location>
</feature>
<feature type="compositionally biased region" description="Basic and acidic residues" evidence="1">
    <location>
        <begin position="257"/>
        <end position="270"/>
    </location>
</feature>
<name>W6Y0K8_COCC2</name>
<feature type="region of interest" description="Disordered" evidence="1">
    <location>
        <begin position="239"/>
        <end position="307"/>
    </location>
</feature>
<dbReference type="RefSeq" id="XP_007717174.1">
    <property type="nucleotide sequence ID" value="XM_007718984.1"/>
</dbReference>
<evidence type="ECO:0000256" key="1">
    <source>
        <dbReference type="SAM" id="MobiDB-lite"/>
    </source>
</evidence>
<dbReference type="AlphaFoldDB" id="W6Y0K8"/>
<dbReference type="eggNOG" id="ENOG502SPRZ">
    <property type="taxonomic scope" value="Eukaryota"/>
</dbReference>
<proteinExistence type="predicted"/>
<organism evidence="2 3">
    <name type="scientific">Cochliobolus carbonum (strain 26-R-13)</name>
    <name type="common">Maize leaf spot fungus</name>
    <name type="synonym">Bipolaris zeicola</name>
    <dbReference type="NCBI Taxonomy" id="930089"/>
    <lineage>
        <taxon>Eukaryota</taxon>
        <taxon>Fungi</taxon>
        <taxon>Dikarya</taxon>
        <taxon>Ascomycota</taxon>
        <taxon>Pezizomycotina</taxon>
        <taxon>Dothideomycetes</taxon>
        <taxon>Pleosporomycetidae</taxon>
        <taxon>Pleosporales</taxon>
        <taxon>Pleosporineae</taxon>
        <taxon>Pleosporaceae</taxon>
        <taxon>Bipolaris</taxon>
    </lineage>
</organism>
<dbReference type="KEGG" id="bze:COCCADRAFT_9121"/>
<keyword evidence="3" id="KW-1185">Reference proteome</keyword>